<evidence type="ECO:0000256" key="5">
    <source>
        <dbReference type="ARBA" id="ARBA00022741"/>
    </source>
</evidence>
<keyword evidence="9 12" id="KW-0496">Mitochondrion</keyword>
<dbReference type="Gene3D" id="1.50.40.10">
    <property type="entry name" value="Mitochondrial carrier domain"/>
    <property type="match status" value="1"/>
</dbReference>
<feature type="region of interest" description="Disordered" evidence="15">
    <location>
        <begin position="363"/>
        <end position="397"/>
    </location>
</feature>
<dbReference type="Pfam" id="PF00153">
    <property type="entry name" value="Mito_carr"/>
    <property type="match status" value="3"/>
</dbReference>
<evidence type="ECO:0000256" key="10">
    <source>
        <dbReference type="ARBA" id="ARBA00023136"/>
    </source>
</evidence>
<dbReference type="SUPFAM" id="SSF56112">
    <property type="entry name" value="Protein kinase-like (PK-like)"/>
    <property type="match status" value="1"/>
</dbReference>
<feature type="binding site" evidence="14">
    <location>
        <position position="253"/>
    </location>
    <ligand>
        <name>ATP</name>
        <dbReference type="ChEBI" id="CHEBI:30616"/>
    </ligand>
</feature>
<comment type="subcellular location">
    <subcellularLocation>
        <location evidence="1">Membrane</location>
        <topology evidence="1">Multi-pass membrane protein</topology>
    </subcellularLocation>
    <subcellularLocation>
        <location evidence="12">Mitochondrion inner membrane</location>
        <topology evidence="12">Multi-pass membrane protein</topology>
    </subcellularLocation>
</comment>
<dbReference type="InterPro" id="IPR008271">
    <property type="entry name" value="Ser/Thr_kinase_AS"/>
</dbReference>
<proteinExistence type="inferred from homology"/>
<protein>
    <recommendedName>
        <fullName evidence="12">Mitochondrial glycine transporter</fullName>
    </recommendedName>
    <alternativeName>
        <fullName evidence="12">Solute carrier family 25 member 38 homolog</fullName>
    </alternativeName>
</protein>
<keyword evidence="5 14" id="KW-0547">Nucleotide-binding</keyword>
<dbReference type="PROSITE" id="PS00107">
    <property type="entry name" value="PROTEIN_KINASE_ATP"/>
    <property type="match status" value="1"/>
</dbReference>
<keyword evidence="7 14" id="KW-0067">ATP-binding</keyword>
<evidence type="ECO:0000256" key="7">
    <source>
        <dbReference type="ARBA" id="ARBA00022840"/>
    </source>
</evidence>
<evidence type="ECO:0000256" key="11">
    <source>
        <dbReference type="ARBA" id="ARBA00034060"/>
    </source>
</evidence>
<dbReference type="SUPFAM" id="SSF103506">
    <property type="entry name" value="Mitochondrial carrier"/>
    <property type="match status" value="1"/>
</dbReference>
<feature type="repeat" description="Solcar" evidence="13">
    <location>
        <begin position="649"/>
        <end position="732"/>
    </location>
</feature>
<dbReference type="InterPro" id="IPR011009">
    <property type="entry name" value="Kinase-like_dom_sf"/>
</dbReference>
<evidence type="ECO:0000256" key="3">
    <source>
        <dbReference type="ARBA" id="ARBA00022692"/>
    </source>
</evidence>
<feature type="repeat" description="Solcar" evidence="13">
    <location>
        <begin position="867"/>
        <end position="951"/>
    </location>
</feature>
<dbReference type="EMBL" id="JAKJXO020000010">
    <property type="protein sequence ID" value="KAL1599609.1"/>
    <property type="molecule type" value="Genomic_DNA"/>
</dbReference>
<comment type="similarity">
    <text evidence="12">Belongs to the mitochondrial carrier (TC 2.A.29) family. SLC25A38 subfamily.</text>
</comment>
<dbReference type="PANTHER" id="PTHR46181:SF3">
    <property type="entry name" value="MITOCHONDRIAL GLYCINE TRANSPORTER"/>
    <property type="match status" value="1"/>
</dbReference>
<comment type="catalytic activity">
    <reaction evidence="11 12">
        <text>glycine(in) = glycine(out)</text>
        <dbReference type="Rhea" id="RHEA:70715"/>
        <dbReference type="ChEBI" id="CHEBI:57305"/>
    </reaction>
</comment>
<evidence type="ECO:0000256" key="8">
    <source>
        <dbReference type="ARBA" id="ARBA00022989"/>
    </source>
</evidence>
<evidence type="ECO:0000259" key="16">
    <source>
        <dbReference type="PROSITE" id="PS50011"/>
    </source>
</evidence>
<dbReference type="PROSITE" id="PS50011">
    <property type="entry name" value="PROTEIN_KINASE_DOM"/>
    <property type="match status" value="1"/>
</dbReference>
<dbReference type="PROSITE" id="PS00108">
    <property type="entry name" value="PROTEIN_KINASE_ST"/>
    <property type="match status" value="1"/>
</dbReference>
<feature type="compositionally biased region" description="Polar residues" evidence="15">
    <location>
        <begin position="35"/>
        <end position="50"/>
    </location>
</feature>
<evidence type="ECO:0000256" key="1">
    <source>
        <dbReference type="ARBA" id="ARBA00004141"/>
    </source>
</evidence>
<evidence type="ECO:0000256" key="14">
    <source>
        <dbReference type="PROSITE-ProRule" id="PRU10141"/>
    </source>
</evidence>
<gene>
    <name evidence="17" type="ORF">SLS60_007412</name>
</gene>
<feature type="compositionally biased region" description="Basic and acidic residues" evidence="15">
    <location>
        <begin position="19"/>
        <end position="33"/>
    </location>
</feature>
<comment type="caution">
    <text evidence="17">The sequence shown here is derived from an EMBL/GenBank/DDBJ whole genome shotgun (WGS) entry which is preliminary data.</text>
</comment>
<keyword evidence="18" id="KW-1185">Reference proteome</keyword>
<evidence type="ECO:0000256" key="9">
    <source>
        <dbReference type="ARBA" id="ARBA00023128"/>
    </source>
</evidence>
<dbReference type="HAMAP" id="MF_03064">
    <property type="entry name" value="SLC25A38"/>
    <property type="match status" value="1"/>
</dbReference>
<keyword evidence="2 12" id="KW-0813">Transport</keyword>
<keyword evidence="10 12" id="KW-0472">Membrane</keyword>
<dbReference type="PANTHER" id="PTHR46181">
    <property type="entry name" value="MITOCHONDRIAL GLYCINE TRANSPORTER"/>
    <property type="match status" value="1"/>
</dbReference>
<evidence type="ECO:0000256" key="13">
    <source>
        <dbReference type="PROSITE-ProRule" id="PRU00282"/>
    </source>
</evidence>
<dbReference type="InterPro" id="IPR000719">
    <property type="entry name" value="Prot_kinase_dom"/>
</dbReference>
<keyword evidence="6 12" id="KW-0999">Mitochondrion inner membrane</keyword>
<evidence type="ECO:0000256" key="2">
    <source>
        <dbReference type="ARBA" id="ARBA00022448"/>
    </source>
</evidence>
<dbReference type="Proteomes" id="UP001521785">
    <property type="component" value="Unassembled WGS sequence"/>
</dbReference>
<dbReference type="Gene3D" id="1.10.510.10">
    <property type="entry name" value="Transferase(Phosphotransferase) domain 1"/>
    <property type="match status" value="1"/>
</dbReference>
<dbReference type="InterPro" id="IPR017441">
    <property type="entry name" value="Protein_kinase_ATP_BS"/>
</dbReference>
<name>A0ABR3R661_9PLEO</name>
<dbReference type="InterPro" id="IPR023395">
    <property type="entry name" value="MCP_dom_sf"/>
</dbReference>
<keyword evidence="4 12" id="KW-0677">Repeat</keyword>
<dbReference type="InterPro" id="IPR018108">
    <property type="entry name" value="MCP_transmembrane"/>
</dbReference>
<sequence length="964" mass="105875">MSMFRRPGDSSSSSEDEISNTREEETSNVREETDNLLSRINTLESNSSVPHSLPAVGASSLDRPGLSRTNTGDNIRDLLLHSLLEDKALADAAEHLGKSKTDPDVLALAQQTYQGLARQFSSQVDSSFAGNDMRMQRLAVKEGISRATHLHMTGLTTAATAAGTTAAAGVSQALVTRPSLLGVPTQSSPVLSQDMEKLNELYRQLPTSVQGHTALHNNRYAREYEEIEMVGKGGYGKVFKAKHKLDNAYYAVKRICINSHRLQKIRERGDEELHSILEEVRSLAQFDHNNIVRYHGAWMEFSAAVADIPESSTGGLTRPNRLIEHATEPSFSESAAAPLHDSFSALDLDDPFERRTLEAAGYIQFEDSDTGAPAEESSRRFTKEEKGKGKRRRGSQATIATISSTKSRLSAVEDVDEEQDDVIETIPRKHEPTFEESESMVTDSEVPNQLVSMRNTGPVLTLNIQMSLYDTNLAAFLSTEQGSPSHCFHPCISLELLHEIIQGVEYLHERGVVHRDLKPANVFLSFSSGRKAPSGSVDITSCSSCPKRDHPQHVTPKIGDFGLVAALGDSITKPVGTEFYRPTVLSKIDEKLDVFSLGVLAFEMLERFGTRMERVEALTKLRRGEFVTGFAEDCGDMKELVKKMIAGMVTDNFHFFAGMSSGILSAVLLQPADLLKTRVQQSHQNTLLSTIKTIASGPNPIKQFWRGTLPSTLRTGCGSAIYFSGLNALRRRVSERASLLAGDRARTGDGHSSTLPKLSNTANLATGAVARTWAGFVMMPITVLKVRYESNLYSYSSLFSASRDIFRTEGFRGFFAGFGATAVRDAPYAGLYVLFYEQSKKRLSRLATTIEEKSGVPAVTASLSSSTSAGINFISGVMAAGLGTTFTNPFDAIKTRIQLMPSRYSNTIQAGRKMLREDGIRSFFDGLGIRIARKAISSALAWTVYEELIRRAEGRWREGIEEKV</sequence>
<feature type="repeat" description="Solcar" evidence="13">
    <location>
        <begin position="758"/>
        <end position="842"/>
    </location>
</feature>
<dbReference type="Pfam" id="PF00069">
    <property type="entry name" value="Pkinase"/>
    <property type="match status" value="2"/>
</dbReference>
<organism evidence="17 18">
    <name type="scientific">Paraconiothyrium brasiliense</name>
    <dbReference type="NCBI Taxonomy" id="300254"/>
    <lineage>
        <taxon>Eukaryota</taxon>
        <taxon>Fungi</taxon>
        <taxon>Dikarya</taxon>
        <taxon>Ascomycota</taxon>
        <taxon>Pezizomycotina</taxon>
        <taxon>Dothideomycetes</taxon>
        <taxon>Pleosporomycetidae</taxon>
        <taxon>Pleosporales</taxon>
        <taxon>Massarineae</taxon>
        <taxon>Didymosphaeriaceae</taxon>
        <taxon>Paraconiothyrium</taxon>
    </lineage>
</organism>
<evidence type="ECO:0000256" key="4">
    <source>
        <dbReference type="ARBA" id="ARBA00022737"/>
    </source>
</evidence>
<keyword evidence="3 12" id="KW-0812">Transmembrane</keyword>
<evidence type="ECO:0000313" key="17">
    <source>
        <dbReference type="EMBL" id="KAL1599609.1"/>
    </source>
</evidence>
<reference evidence="17 18" key="1">
    <citation type="submission" date="2024-02" db="EMBL/GenBank/DDBJ databases">
        <title>De novo assembly and annotation of 12 fungi associated with fruit tree decline syndrome in Ontario, Canada.</title>
        <authorList>
            <person name="Sulman M."/>
            <person name="Ellouze W."/>
            <person name="Ilyukhin E."/>
        </authorList>
    </citation>
    <scope>NUCLEOTIDE SEQUENCE [LARGE SCALE GENOMIC DNA]</scope>
    <source>
        <strain evidence="17 18">M42-189</strain>
    </source>
</reference>
<feature type="domain" description="Protein kinase" evidence="16">
    <location>
        <begin position="224"/>
        <end position="668"/>
    </location>
</feature>
<comment type="function">
    <text evidence="12">Mitochondrial glycine transporter that imports glycine into the mitochondrial matrix. Plays an important role in providing glycine for the first enzymatic step in heme biosynthesis, the condensation of glycine with succinyl-CoA to produce 5-aminolevulinate (ALA) in the miochondrial matrix.</text>
</comment>
<evidence type="ECO:0000256" key="6">
    <source>
        <dbReference type="ARBA" id="ARBA00022792"/>
    </source>
</evidence>
<keyword evidence="8 12" id="KW-1133">Transmembrane helix</keyword>
<evidence type="ECO:0000256" key="12">
    <source>
        <dbReference type="HAMAP-Rule" id="MF_03064"/>
    </source>
</evidence>
<dbReference type="PROSITE" id="PS50920">
    <property type="entry name" value="SOLCAR"/>
    <property type="match status" value="3"/>
</dbReference>
<feature type="compositionally biased region" description="Basic and acidic residues" evidence="15">
    <location>
        <begin position="376"/>
        <end position="387"/>
    </location>
</feature>
<dbReference type="Gene3D" id="3.30.200.20">
    <property type="entry name" value="Phosphorylase Kinase, domain 1"/>
    <property type="match status" value="1"/>
</dbReference>
<evidence type="ECO:0000313" key="18">
    <source>
        <dbReference type="Proteomes" id="UP001521785"/>
    </source>
</evidence>
<dbReference type="SMART" id="SM00220">
    <property type="entry name" value="S_TKc"/>
    <property type="match status" value="1"/>
</dbReference>
<accession>A0ABR3R661</accession>
<evidence type="ECO:0000256" key="15">
    <source>
        <dbReference type="SAM" id="MobiDB-lite"/>
    </source>
</evidence>
<feature type="region of interest" description="Disordered" evidence="15">
    <location>
        <begin position="1"/>
        <end position="70"/>
    </location>
</feature>
<dbReference type="InterPro" id="IPR030847">
    <property type="entry name" value="Hem25/SLC25A38"/>
</dbReference>